<dbReference type="NCBIfam" id="NF033191">
    <property type="entry name" value="JDVT-CTERM"/>
    <property type="match status" value="1"/>
</dbReference>
<proteinExistence type="predicted"/>
<dbReference type="InterPro" id="IPR011707">
    <property type="entry name" value="Cu-oxidase-like_N"/>
</dbReference>
<dbReference type="Pfam" id="PF07732">
    <property type="entry name" value="Cu-oxidase_3"/>
    <property type="match status" value="1"/>
</dbReference>
<organism evidence="2">
    <name type="scientific">hydrothermal vent metagenome</name>
    <dbReference type="NCBI Taxonomy" id="652676"/>
    <lineage>
        <taxon>unclassified sequences</taxon>
        <taxon>metagenomes</taxon>
        <taxon>ecological metagenomes</taxon>
    </lineage>
</organism>
<accession>A0A3B1ACG7</accession>
<name>A0A3B1ACG7_9ZZZZ</name>
<sequence>MKFNKLKTKSMLKQGLMLSALLASATQANAAVQNLCTGVVTKLMPDGVQVSMWGFGIDDASATCSTATVPGPEITVPVGDTALTINLRNTLPDSVSVTIPGLTTPSAVVPVRSANGRVRSFTHETVVGATGVYNFVVKPGTFLYQTGTHIAKQIQMGLYGATIQENSAAIPATATTAAVPATAYPGVSFDRSITMLYSEIDPTLHQAVADATYGTPAYSSTINFKPKYFLVNGEAYTLGVAATATTPLIPATAKIYGGLPGSNILFRFLNAGLESHVPMINGHHVSIVAEYGNQYPYVRSQYSVLLAAGQTRDAVMTSATVAGDFSVFDRRIRLSNSAQAGIGGMYSVIAIADVNPNAFTTQGTTGSGTAGVSNPSTGGGCTIQSAARFDPLMPLLLLLSLVYFIRRARVK</sequence>
<feature type="domain" description="Plastocyanin-like" evidence="1">
    <location>
        <begin position="68"/>
        <end position="163"/>
    </location>
</feature>
<dbReference type="InterPro" id="IPR008972">
    <property type="entry name" value="Cupredoxin"/>
</dbReference>
<dbReference type="GO" id="GO:0005507">
    <property type="term" value="F:copper ion binding"/>
    <property type="evidence" value="ECO:0007669"/>
    <property type="project" value="InterPro"/>
</dbReference>
<dbReference type="SUPFAM" id="SSF49503">
    <property type="entry name" value="Cupredoxins"/>
    <property type="match status" value="2"/>
</dbReference>
<reference evidence="2" key="1">
    <citation type="submission" date="2018-06" db="EMBL/GenBank/DDBJ databases">
        <authorList>
            <person name="Zhirakovskaya E."/>
        </authorList>
    </citation>
    <scope>NUCLEOTIDE SEQUENCE</scope>
</reference>
<dbReference type="AlphaFoldDB" id="A0A3B1ACG7"/>
<protein>
    <recommendedName>
        <fullName evidence="1">Plastocyanin-like domain-containing protein</fullName>
    </recommendedName>
</protein>
<evidence type="ECO:0000313" key="2">
    <source>
        <dbReference type="EMBL" id="VAW97207.1"/>
    </source>
</evidence>
<gene>
    <name evidence="2" type="ORF">MNBD_GAMMA22-2242</name>
</gene>
<dbReference type="Gene3D" id="2.60.40.420">
    <property type="entry name" value="Cupredoxins - blue copper proteins"/>
    <property type="match status" value="1"/>
</dbReference>
<evidence type="ECO:0000259" key="1">
    <source>
        <dbReference type="Pfam" id="PF07732"/>
    </source>
</evidence>
<dbReference type="EMBL" id="UOFS01000033">
    <property type="protein sequence ID" value="VAW97207.1"/>
    <property type="molecule type" value="Genomic_DNA"/>
</dbReference>